<dbReference type="Pfam" id="PF02373">
    <property type="entry name" value="JmjC"/>
    <property type="match status" value="1"/>
</dbReference>
<dbReference type="Proteomes" id="UP000604046">
    <property type="component" value="Unassembled WGS sequence"/>
</dbReference>
<reference evidence="4" key="1">
    <citation type="submission" date="2021-02" db="EMBL/GenBank/DDBJ databases">
        <authorList>
            <person name="Dougan E. K."/>
            <person name="Rhodes N."/>
            <person name="Thang M."/>
            <person name="Chan C."/>
        </authorList>
    </citation>
    <scope>NUCLEOTIDE SEQUENCE</scope>
</reference>
<feature type="compositionally biased region" description="Basic residues" evidence="1">
    <location>
        <begin position="467"/>
        <end position="477"/>
    </location>
</feature>
<gene>
    <name evidence="4" type="primary">JMJD8</name>
    <name evidence="4" type="ORF">SNAT2548_LOCUS31976</name>
</gene>
<evidence type="ECO:0000313" key="5">
    <source>
        <dbReference type="Proteomes" id="UP000604046"/>
    </source>
</evidence>
<keyword evidence="2" id="KW-0732">Signal</keyword>
<dbReference type="InterPro" id="IPR050910">
    <property type="entry name" value="JMJD6_ArgDemeth/LysHydrox"/>
</dbReference>
<feature type="signal peptide" evidence="2">
    <location>
        <begin position="1"/>
        <end position="23"/>
    </location>
</feature>
<evidence type="ECO:0000259" key="3">
    <source>
        <dbReference type="PROSITE" id="PS51184"/>
    </source>
</evidence>
<dbReference type="PANTHER" id="PTHR12480">
    <property type="entry name" value="ARGININE DEMETHYLASE AND LYSYL-HYDROXYLASE JMJD"/>
    <property type="match status" value="1"/>
</dbReference>
<feature type="compositionally biased region" description="Basic and acidic residues" evidence="1">
    <location>
        <begin position="450"/>
        <end position="466"/>
    </location>
</feature>
<dbReference type="PROSITE" id="PS51184">
    <property type="entry name" value="JMJC"/>
    <property type="match status" value="1"/>
</dbReference>
<dbReference type="InterPro" id="IPR003347">
    <property type="entry name" value="JmjC_dom"/>
</dbReference>
<organism evidence="4 5">
    <name type="scientific">Symbiodinium natans</name>
    <dbReference type="NCBI Taxonomy" id="878477"/>
    <lineage>
        <taxon>Eukaryota</taxon>
        <taxon>Sar</taxon>
        <taxon>Alveolata</taxon>
        <taxon>Dinophyceae</taxon>
        <taxon>Suessiales</taxon>
        <taxon>Symbiodiniaceae</taxon>
        <taxon>Symbiodinium</taxon>
    </lineage>
</organism>
<dbReference type="GO" id="GO:0005737">
    <property type="term" value="C:cytoplasm"/>
    <property type="evidence" value="ECO:0007669"/>
    <property type="project" value="TreeGrafter"/>
</dbReference>
<evidence type="ECO:0000313" key="4">
    <source>
        <dbReference type="EMBL" id="CAE7564851.1"/>
    </source>
</evidence>
<feature type="domain" description="JmjC" evidence="3">
    <location>
        <begin position="161"/>
        <end position="315"/>
    </location>
</feature>
<dbReference type="SMART" id="SM00558">
    <property type="entry name" value="JmjC"/>
    <property type="match status" value="1"/>
</dbReference>
<dbReference type="PANTHER" id="PTHR12480:SF35">
    <property type="entry name" value="TRANSCRIPTION FACTOR JUMONJI, JMJC DOMAIN-CONTAINING PROTEIN"/>
    <property type="match status" value="1"/>
</dbReference>
<feature type="chain" id="PRO_5032964912" evidence="2">
    <location>
        <begin position="24"/>
        <end position="477"/>
    </location>
</feature>
<dbReference type="OrthoDB" id="438164at2759"/>
<evidence type="ECO:0000256" key="1">
    <source>
        <dbReference type="SAM" id="MobiDB-lite"/>
    </source>
</evidence>
<feature type="region of interest" description="Disordered" evidence="1">
    <location>
        <begin position="450"/>
        <end position="477"/>
    </location>
</feature>
<proteinExistence type="predicted"/>
<sequence>MALLRVGVLWVVAALASEDACEGEGECLWKQVGEWKSDDTFVHELNNDVDQLYETIEEEPTLQDDENFAPQTWEVCSGTRTKGCVKPADLPRLLKKAVQPIIVQGLIDGWPQNLSWSKQRVLENYGGLTVTVSLGSLYPTEGGKPERQVRVSLKDLIQRFLPDSRFVSFDRLPQDVHSRFLSSKLLSRMATATESVPILSAGGPRSGIPWHTHGKSSLLCYVGTKRWFTFPPGTANVKKRGHPFLGSLNWTRAVLPNLQPEERPVTFLQRPGEFVYLPAAWPHLTLNLDDSLCVGWQEFLENDDLPQLIPSCSASAPRDPDACTLLGVYCRDVTCPFSREDKEFFDDALRVLPLHLAAAGHAAEFDTSRAEATAAVLMEQEPELLQEPLVDNLTIAYGWIFLAQTLYNKGGDHDTADAFLSHVGPLVLGDDLAMEALALYDKTNGTKSFDYSHDFNESNDTLERRERRGKQKRGKGA</sequence>
<dbReference type="SUPFAM" id="SSF51197">
    <property type="entry name" value="Clavaminate synthase-like"/>
    <property type="match status" value="1"/>
</dbReference>
<dbReference type="AlphaFoldDB" id="A0A812U742"/>
<evidence type="ECO:0000256" key="2">
    <source>
        <dbReference type="SAM" id="SignalP"/>
    </source>
</evidence>
<dbReference type="Gene3D" id="2.60.120.650">
    <property type="entry name" value="Cupin"/>
    <property type="match status" value="1"/>
</dbReference>
<keyword evidence="5" id="KW-1185">Reference proteome</keyword>
<accession>A0A812U742</accession>
<protein>
    <submittedName>
        <fullName evidence="4">JMJD8 protein</fullName>
    </submittedName>
</protein>
<name>A0A812U742_9DINO</name>
<dbReference type="EMBL" id="CAJNDS010002686">
    <property type="protein sequence ID" value="CAE7564851.1"/>
    <property type="molecule type" value="Genomic_DNA"/>
</dbReference>
<comment type="caution">
    <text evidence="4">The sequence shown here is derived from an EMBL/GenBank/DDBJ whole genome shotgun (WGS) entry which is preliminary data.</text>
</comment>